<dbReference type="Pfam" id="PF08942">
    <property type="entry name" value="DUF1919"/>
    <property type="match status" value="1"/>
</dbReference>
<proteinExistence type="predicted"/>
<organism evidence="1">
    <name type="scientific">Streptococcus suis</name>
    <dbReference type="NCBI Taxonomy" id="1307"/>
    <lineage>
        <taxon>Bacteria</taxon>
        <taxon>Bacillati</taxon>
        <taxon>Bacillota</taxon>
        <taxon>Bacilli</taxon>
        <taxon>Lactobacillales</taxon>
        <taxon>Streptococcaceae</taxon>
        <taxon>Streptococcus</taxon>
    </lineage>
</organism>
<dbReference type="SUPFAM" id="SSF142795">
    <property type="entry name" value="CAC2185-like"/>
    <property type="match status" value="1"/>
</dbReference>
<name>M1V463_STRSU</name>
<evidence type="ECO:0008006" key="2">
    <source>
        <dbReference type="Google" id="ProtNLM"/>
    </source>
</evidence>
<dbReference type="AlphaFoldDB" id="M1V463"/>
<evidence type="ECO:0000313" key="1">
    <source>
        <dbReference type="EMBL" id="BAM95156.1"/>
    </source>
</evidence>
<dbReference type="EMBL" id="AB737838">
    <property type="protein sequence ID" value="BAM95156.1"/>
    <property type="molecule type" value="Genomic_DNA"/>
</dbReference>
<dbReference type="InterPro" id="IPR037226">
    <property type="entry name" value="CAC2185-like_sf"/>
</dbReference>
<protein>
    <recommendedName>
        <fullName evidence="2">DUF1919 domain-containing protein</fullName>
    </recommendedName>
</protein>
<sequence length="84" mass="9660">MNIENIKNKLKPIIYPIINFVPRRRLKNKDFTIICDNCWAGKVYQELGIPYQTPFVGLFIFSPDYIKLLSNLDYYLKSGGGAAS</sequence>
<reference evidence="1" key="1">
    <citation type="journal article" date="2013" name="Appl. Environ. Microbiol.">
        <title>Genetic analysis of capsular polysaccharide synthesis gene clusters from all serotypes of Streptococcus suis: potential mechanisms for generation of capsular variation.</title>
        <authorList>
            <person name="Okura M."/>
            <person name="Takamatsu D."/>
            <person name="Maruyama F."/>
            <person name="Nozawa T."/>
            <person name="Nakagawa I."/>
            <person name="Osaki M."/>
            <person name="Sekizaki T."/>
            <person name="Gottschalk M."/>
            <person name="Kumagai Y."/>
            <person name="Hamada S."/>
        </authorList>
    </citation>
    <scope>NUCLEOTIDE SEQUENCE</scope>
    <source>
        <strain evidence="1">92-2742</strain>
    </source>
</reference>
<dbReference type="InterPro" id="IPR015037">
    <property type="entry name" value="DUF1919"/>
</dbReference>
<accession>M1V463</accession>
<gene>
    <name evidence="1" type="primary">cps34H</name>
</gene>